<sequence length="556" mass="61208">MSEGQREVGEVEKLPGGCRKFGRSREVGLSTAGGWAGGIRKLSGGREEVGFFPSHEAREDVGHGQRKWASREEGWLRSRKCAGHRKSGEDREEDVGVEVTAGREEAMEALGSWAWRYRKFWEVRGSWRGSEEAWRAVRKWAEGQREDAEELGRRYRKLSEDVVEVVAGPAKRLPGGWKGGKAVGSCGRPRGNCGKAVREIALSCGVLQEVIGGRSGCLTARGKPGNQRKLAEGSEGKLWEGCEGVVGGPEGSCLEVALEGREAGGGRRKLWDGRKKLAEGRRIFADGRRSWVRSVGWLRSEEIVGGRRKPAKVERTRWRSEFCPGTRKFWRVGGSGLRAVVGEDVGEVRQVAPGQREVEERVWWSGERRGSCLSGCRKLAEVRGSCPRDVGSCRPRKEVAWRPWKWTEGRSCGNCAGPEALAGRSKKLAAVVRGSWLGRGSGLVDEGIGEVRRRAKVRNSRKVGKRVEAIGSMRSEGCWLRGQRTMEDRRKGLRSEEVGEGVAVKAGGRRKLLPDRQRKLHGAEEVGEVRGSCGSGCVELWGGQREVAGGRKLSRP</sequence>
<evidence type="ECO:0000313" key="1">
    <source>
        <dbReference type="EMBL" id="KAF3438639.1"/>
    </source>
</evidence>
<organism evidence="1 2">
    <name type="scientific">Rhamnella rubrinervis</name>
    <dbReference type="NCBI Taxonomy" id="2594499"/>
    <lineage>
        <taxon>Eukaryota</taxon>
        <taxon>Viridiplantae</taxon>
        <taxon>Streptophyta</taxon>
        <taxon>Embryophyta</taxon>
        <taxon>Tracheophyta</taxon>
        <taxon>Spermatophyta</taxon>
        <taxon>Magnoliopsida</taxon>
        <taxon>eudicotyledons</taxon>
        <taxon>Gunneridae</taxon>
        <taxon>Pentapetalae</taxon>
        <taxon>rosids</taxon>
        <taxon>fabids</taxon>
        <taxon>Rosales</taxon>
        <taxon>Rhamnaceae</taxon>
        <taxon>rhamnoid group</taxon>
        <taxon>Rhamneae</taxon>
        <taxon>Rhamnella</taxon>
    </lineage>
</organism>
<comment type="caution">
    <text evidence="1">The sequence shown here is derived from an EMBL/GenBank/DDBJ whole genome shotgun (WGS) entry which is preliminary data.</text>
</comment>
<dbReference type="AlphaFoldDB" id="A0A8K0GUC1"/>
<reference evidence="1" key="1">
    <citation type="submission" date="2020-03" db="EMBL/GenBank/DDBJ databases">
        <title>A high-quality chromosome-level genome assembly of a woody plant with both climbing and erect habits, Rhamnella rubrinervis.</title>
        <authorList>
            <person name="Lu Z."/>
            <person name="Yang Y."/>
            <person name="Zhu X."/>
            <person name="Sun Y."/>
        </authorList>
    </citation>
    <scope>NUCLEOTIDE SEQUENCE</scope>
    <source>
        <strain evidence="1">BYM</strain>
        <tissue evidence="1">Leaf</tissue>
    </source>
</reference>
<protein>
    <submittedName>
        <fullName evidence="1">Uncharacterized protein</fullName>
    </submittedName>
</protein>
<keyword evidence="2" id="KW-1185">Reference proteome</keyword>
<dbReference type="Proteomes" id="UP000796880">
    <property type="component" value="Unassembled WGS sequence"/>
</dbReference>
<dbReference type="EMBL" id="VOIH02000009">
    <property type="protein sequence ID" value="KAF3438639.1"/>
    <property type="molecule type" value="Genomic_DNA"/>
</dbReference>
<accession>A0A8K0GUC1</accession>
<name>A0A8K0GUC1_9ROSA</name>
<proteinExistence type="predicted"/>
<gene>
    <name evidence="1" type="ORF">FNV43_RR21402</name>
</gene>
<evidence type="ECO:0000313" key="2">
    <source>
        <dbReference type="Proteomes" id="UP000796880"/>
    </source>
</evidence>